<dbReference type="GO" id="GO:0004371">
    <property type="term" value="F:glycerone kinase activity"/>
    <property type="evidence" value="ECO:0007669"/>
    <property type="project" value="UniProtKB-EC"/>
</dbReference>
<keyword evidence="7" id="KW-0319">Glycerol metabolism</keyword>
<dbReference type="InterPro" id="IPR050861">
    <property type="entry name" value="Dihydroxyacetone_Kinase"/>
</dbReference>
<evidence type="ECO:0000256" key="3">
    <source>
        <dbReference type="ARBA" id="ARBA00008757"/>
    </source>
</evidence>
<dbReference type="PANTHER" id="PTHR28629">
    <property type="entry name" value="TRIOKINASE/FMN CYCLASE"/>
    <property type="match status" value="1"/>
</dbReference>
<dbReference type="Gene3D" id="1.25.40.340">
    <property type="match status" value="1"/>
</dbReference>
<dbReference type="PROSITE" id="PS51481">
    <property type="entry name" value="DHAK"/>
    <property type="match status" value="1"/>
</dbReference>
<evidence type="ECO:0000256" key="2">
    <source>
        <dbReference type="ARBA" id="ARBA00004778"/>
    </source>
</evidence>
<comment type="function">
    <text evidence="1">Catalyzes both the phosphorylation of dihydroxyacetone and of glyceraldehyde.</text>
</comment>
<dbReference type="Pfam" id="PF02733">
    <property type="entry name" value="Dak1"/>
    <property type="match status" value="1"/>
</dbReference>
<dbReference type="Gene3D" id="3.30.1180.20">
    <property type="entry name" value="Dihydroxyacetone kinase, domain 2"/>
    <property type="match status" value="1"/>
</dbReference>
<comment type="similarity">
    <text evidence="3">Belongs to the dihydroxyacetone kinase (DAK) family.</text>
</comment>
<dbReference type="FunFam" id="1.25.40.340:FF:000001">
    <property type="entry name" value="Dihydroxyacetone kinase 1"/>
    <property type="match status" value="1"/>
</dbReference>
<keyword evidence="6 15" id="KW-0418">Kinase</keyword>
<dbReference type="Gene3D" id="3.40.50.10440">
    <property type="entry name" value="Dihydroxyacetone kinase, domain 1"/>
    <property type="match status" value="1"/>
</dbReference>
<reference evidence="16" key="1">
    <citation type="submission" date="2017-02" db="EMBL/GenBank/DDBJ databases">
        <authorList>
            <person name="Tafer H."/>
            <person name="Lopandic K."/>
        </authorList>
    </citation>
    <scope>NUCLEOTIDE SEQUENCE [LARGE SCALE GENOMIC DNA]</scope>
    <source>
        <strain evidence="16">CBS 366.77</strain>
    </source>
</reference>
<feature type="binding site" evidence="12">
    <location>
        <position position="113"/>
    </location>
    <ligand>
        <name>substrate</name>
    </ligand>
</feature>
<dbReference type="Proteomes" id="UP000266188">
    <property type="component" value="Unassembled WGS sequence"/>
</dbReference>
<dbReference type="InterPro" id="IPR036117">
    <property type="entry name" value="DhaL_dom_sf"/>
</dbReference>
<evidence type="ECO:0000313" key="15">
    <source>
        <dbReference type="EMBL" id="RJE24696.1"/>
    </source>
</evidence>
<name>A0A3A2ZNV5_9EURO</name>
<keyword evidence="5" id="KW-0547">Nucleotide-binding</keyword>
<dbReference type="GO" id="GO:0005829">
    <property type="term" value="C:cytosol"/>
    <property type="evidence" value="ECO:0007669"/>
    <property type="project" value="TreeGrafter"/>
</dbReference>
<feature type="binding site" evidence="12">
    <location>
        <begin position="56"/>
        <end position="59"/>
    </location>
    <ligand>
        <name>substrate</name>
    </ligand>
</feature>
<protein>
    <submittedName>
        <fullName evidence="15">Dihydroxyacetone kinase</fullName>
    </submittedName>
</protein>
<evidence type="ECO:0000256" key="9">
    <source>
        <dbReference type="ARBA" id="ARBA00047974"/>
    </source>
</evidence>
<evidence type="ECO:0000259" key="14">
    <source>
        <dbReference type="PROSITE" id="PS51481"/>
    </source>
</evidence>
<evidence type="ECO:0000256" key="4">
    <source>
        <dbReference type="ARBA" id="ARBA00022679"/>
    </source>
</evidence>
<evidence type="ECO:0000256" key="5">
    <source>
        <dbReference type="ARBA" id="ARBA00022741"/>
    </source>
</evidence>
<feature type="domain" description="DhaK" evidence="14">
    <location>
        <begin position="9"/>
        <end position="347"/>
    </location>
</feature>
<dbReference type="EMBL" id="MVGC01000071">
    <property type="protein sequence ID" value="RJE24696.1"/>
    <property type="molecule type" value="Genomic_DNA"/>
</dbReference>
<gene>
    <name evidence="15" type="ORF">PHISCL_02961</name>
</gene>
<evidence type="ECO:0000256" key="1">
    <source>
        <dbReference type="ARBA" id="ARBA00003264"/>
    </source>
</evidence>
<dbReference type="FunFam" id="3.40.50.10440:FF:000002">
    <property type="entry name" value="Dihydroxyacetone kinase"/>
    <property type="match status" value="1"/>
</dbReference>
<dbReference type="InterPro" id="IPR012734">
    <property type="entry name" value="DhaK_ATP"/>
</dbReference>
<evidence type="ECO:0000259" key="13">
    <source>
        <dbReference type="PROSITE" id="PS51480"/>
    </source>
</evidence>
<comment type="catalytic activity">
    <reaction evidence="9">
        <text>D-glyceraldehyde + ATP = D-glyceraldehyde 3-phosphate + ADP + H(+)</text>
        <dbReference type="Rhea" id="RHEA:13941"/>
        <dbReference type="ChEBI" id="CHEBI:15378"/>
        <dbReference type="ChEBI" id="CHEBI:17378"/>
        <dbReference type="ChEBI" id="CHEBI:30616"/>
        <dbReference type="ChEBI" id="CHEBI:59776"/>
        <dbReference type="ChEBI" id="CHEBI:456216"/>
        <dbReference type="EC" id="2.7.1.28"/>
    </reaction>
</comment>
<evidence type="ECO:0000256" key="12">
    <source>
        <dbReference type="PIRSR" id="PIRSR612734-2"/>
    </source>
</evidence>
<comment type="catalytic activity">
    <reaction evidence="10">
        <text>dihydroxyacetone + ATP = dihydroxyacetone phosphate + ADP + H(+)</text>
        <dbReference type="Rhea" id="RHEA:15773"/>
        <dbReference type="ChEBI" id="CHEBI:15378"/>
        <dbReference type="ChEBI" id="CHEBI:16016"/>
        <dbReference type="ChEBI" id="CHEBI:30616"/>
        <dbReference type="ChEBI" id="CHEBI:57642"/>
        <dbReference type="ChEBI" id="CHEBI:456216"/>
        <dbReference type="EC" id="2.7.1.29"/>
    </reaction>
</comment>
<organism evidence="15 16">
    <name type="scientific">Aspergillus sclerotialis</name>
    <dbReference type="NCBI Taxonomy" id="2070753"/>
    <lineage>
        <taxon>Eukaryota</taxon>
        <taxon>Fungi</taxon>
        <taxon>Dikarya</taxon>
        <taxon>Ascomycota</taxon>
        <taxon>Pezizomycotina</taxon>
        <taxon>Eurotiomycetes</taxon>
        <taxon>Eurotiomycetidae</taxon>
        <taxon>Eurotiales</taxon>
        <taxon>Aspergillaceae</taxon>
        <taxon>Aspergillus</taxon>
        <taxon>Aspergillus subgen. Polypaecilum</taxon>
    </lineage>
</organism>
<dbReference type="PANTHER" id="PTHR28629:SF14">
    <property type="entry name" value="DIHYDROXYACETONE KINASE 1"/>
    <property type="match status" value="1"/>
</dbReference>
<evidence type="ECO:0000256" key="6">
    <source>
        <dbReference type="ARBA" id="ARBA00022777"/>
    </source>
</evidence>
<evidence type="ECO:0000313" key="16">
    <source>
        <dbReference type="Proteomes" id="UP000266188"/>
    </source>
</evidence>
<dbReference type="OrthoDB" id="1724672at2759"/>
<dbReference type="AlphaFoldDB" id="A0A3A2ZNV5"/>
<dbReference type="SUPFAM" id="SSF82549">
    <property type="entry name" value="DAK1/DegV-like"/>
    <property type="match status" value="1"/>
</dbReference>
<proteinExistence type="inferred from homology"/>
<evidence type="ECO:0000256" key="7">
    <source>
        <dbReference type="ARBA" id="ARBA00022798"/>
    </source>
</evidence>
<dbReference type="GO" id="GO:0005524">
    <property type="term" value="F:ATP binding"/>
    <property type="evidence" value="ECO:0007669"/>
    <property type="project" value="UniProtKB-KW"/>
</dbReference>
<dbReference type="InterPro" id="IPR004006">
    <property type="entry name" value="DhaK_dom"/>
</dbReference>
<dbReference type="SMART" id="SM01120">
    <property type="entry name" value="Dak2"/>
    <property type="match status" value="1"/>
</dbReference>
<evidence type="ECO:0000256" key="11">
    <source>
        <dbReference type="PIRSR" id="PIRSR612734-1"/>
    </source>
</evidence>
<comment type="pathway">
    <text evidence="2">Polyol metabolism; glycerol fermentation; glycerone phosphate from glycerol (oxidative route): step 2/2.</text>
</comment>
<dbReference type="GO" id="GO:0019588">
    <property type="term" value="P:anaerobic glycerol catabolic process"/>
    <property type="evidence" value="ECO:0007669"/>
    <property type="project" value="UniProtKB-UniPathway"/>
</dbReference>
<dbReference type="UniPathway" id="UPA00617">
    <property type="reaction ID" value="UER00669"/>
</dbReference>
<dbReference type="STRING" id="2070753.A0A3A2ZNV5"/>
<dbReference type="PROSITE" id="PS51480">
    <property type="entry name" value="DHAL"/>
    <property type="match status" value="1"/>
</dbReference>
<feature type="active site" description="Tele-hemiaminal-histidine intermediate" evidence="11">
    <location>
        <position position="223"/>
    </location>
</feature>
<sequence>MQTKHFFNDPDHLVHSALHSLTVTNPSLAYDRDYKIVFRRPGASSQKKVSIVSGGGSGHEPAFAGYVGKGLLDASVAGTIFASPSAEQIRKAATDCVDTERGILVIPMNYTGDVLNFGMAAEKARAAGVKTEFFAINDDVGVGRKKGGKVGRRGIAGGILILKLVGALAEAGGSLDEVYRLAQLANDNVVTVGSSLEHVHIPGREVPKDTVPNDEVEIGMGIHNEPGSHRVKASLQELVKTMLQQMLDQNDSDRAYLSWNKSDQFVLLINNLGGLSTLELAGVTDEVYRQLEQDYQIKPARIIQGTFLTSLNGLGFSASLLRLENTGLGAGKSMLELLDAPAEAVGWHAPISATTWESKTSAPVEVKRTKLAEERASNIKLDPSVLKKVLSAGLERVIAAEPMVTKYDTIVGDGDCGVGLKRGAEAVLGLLNSPSSNINDDVVKAVLRIVSVVEVTMDGTSGAIYAIFLNALAHGLREQDKGMPTTANAEVWAAALQYSLSALAKYTPAQPGDRTMIDALVPFCTKLMETKDLSAAAKAAQDGSEASKSMKASLGRSVYVGGENEWVGKIPDPGAYGLAEFLSGLAEAV</sequence>
<evidence type="ECO:0000256" key="8">
    <source>
        <dbReference type="ARBA" id="ARBA00022840"/>
    </source>
</evidence>
<dbReference type="FunFam" id="3.30.1180.20:FF:000001">
    <property type="entry name" value="Dihydroxyacetone kinase 1"/>
    <property type="match status" value="1"/>
</dbReference>
<dbReference type="NCBIfam" id="TIGR02361">
    <property type="entry name" value="dak_ATP"/>
    <property type="match status" value="1"/>
</dbReference>
<keyword evidence="8" id="KW-0067">ATP-binding</keyword>
<keyword evidence="16" id="KW-1185">Reference proteome</keyword>
<feature type="domain" description="DhaL" evidence="13">
    <location>
        <begin position="384"/>
        <end position="587"/>
    </location>
</feature>
<dbReference type="Pfam" id="PF02734">
    <property type="entry name" value="Dak2"/>
    <property type="match status" value="1"/>
</dbReference>
<keyword evidence="4" id="KW-0808">Transferase</keyword>
<accession>A0A3A2ZNV5</accession>
<dbReference type="InterPro" id="IPR004007">
    <property type="entry name" value="DhaL_dom"/>
</dbReference>
<dbReference type="SUPFAM" id="SSF101473">
    <property type="entry name" value="DhaL-like"/>
    <property type="match status" value="1"/>
</dbReference>
<comment type="caution">
    <text evidence="15">The sequence shown here is derived from an EMBL/GenBank/DDBJ whole genome shotgun (WGS) entry which is preliminary data.</text>
</comment>
<dbReference type="GO" id="GO:0050354">
    <property type="term" value="F:triokinase activity"/>
    <property type="evidence" value="ECO:0007669"/>
    <property type="project" value="UniProtKB-EC"/>
</dbReference>
<evidence type="ECO:0000256" key="10">
    <source>
        <dbReference type="ARBA" id="ARBA00048898"/>
    </source>
</evidence>